<dbReference type="InterPro" id="IPR006016">
    <property type="entry name" value="UspA"/>
</dbReference>
<comment type="similarity">
    <text evidence="1">Belongs to the universal stress protein A family.</text>
</comment>
<dbReference type="RefSeq" id="WP_219203130.1">
    <property type="nucleotide sequence ID" value="NZ_JAHWQX010000004.1"/>
</dbReference>
<comment type="caution">
    <text evidence="3">The sequence shown here is derived from an EMBL/GenBank/DDBJ whole genome shotgun (WGS) entry which is preliminary data.</text>
</comment>
<gene>
    <name evidence="3" type="ORF">KY465_16165</name>
</gene>
<dbReference type="PANTHER" id="PTHR46268:SF15">
    <property type="entry name" value="UNIVERSAL STRESS PROTEIN HP_0031"/>
    <property type="match status" value="1"/>
</dbReference>
<name>A0ABS6WUV4_9HYPH</name>
<dbReference type="EMBL" id="JAHWQX010000004">
    <property type="protein sequence ID" value="MBW3098820.1"/>
    <property type="molecule type" value="Genomic_DNA"/>
</dbReference>
<protein>
    <submittedName>
        <fullName evidence="3">Universal stress protein</fullName>
    </submittedName>
</protein>
<dbReference type="CDD" id="cd00293">
    <property type="entry name" value="USP-like"/>
    <property type="match status" value="1"/>
</dbReference>
<feature type="domain" description="UspA" evidence="2">
    <location>
        <begin position="156"/>
        <end position="278"/>
    </location>
</feature>
<reference evidence="3" key="1">
    <citation type="submission" date="2021-07" db="EMBL/GenBank/DDBJ databases">
        <title>Pseudohoeflea marina sp. nov. a polyhydroxyalcanoate-producing bacterium.</title>
        <authorList>
            <person name="Zheng W."/>
            <person name="Yu S."/>
            <person name="Huang Y."/>
        </authorList>
    </citation>
    <scope>NUCLEOTIDE SEQUENCE</scope>
    <source>
        <strain evidence="3">DP4N28-3</strain>
    </source>
</reference>
<sequence>MSFKTILAVFACPADVEPVVAAAAQTPAGAAMHLIGSHGEPSQFVILSAPVDVPDVATLSALYQQSDDRMAAVEAEFRAVCERGGISHEWRAVRTAGGDSATSALGSARIADLVVARQARDESGDRPDINFHTLLFEGGAPVLVLGEDGRFAAPLRRVLIAWDGSREAARAVKDALPFLTAAEEVIVLIVDAERLADIDRPTPGADLAASLARHGVNVQIETVGRGERGVSQVISDRVKAHGVDLLVMGAYAHPRLRDWLFGGVTHSVMDAVPVATLLSR</sequence>
<organism evidence="3 4">
    <name type="scientific">Pseudohoeflea coraliihabitans</name>
    <dbReference type="NCBI Taxonomy" id="2860393"/>
    <lineage>
        <taxon>Bacteria</taxon>
        <taxon>Pseudomonadati</taxon>
        <taxon>Pseudomonadota</taxon>
        <taxon>Alphaproteobacteria</taxon>
        <taxon>Hyphomicrobiales</taxon>
        <taxon>Rhizobiaceae</taxon>
        <taxon>Pseudohoeflea</taxon>
    </lineage>
</organism>
<evidence type="ECO:0000313" key="3">
    <source>
        <dbReference type="EMBL" id="MBW3098820.1"/>
    </source>
</evidence>
<evidence type="ECO:0000259" key="2">
    <source>
        <dbReference type="Pfam" id="PF00582"/>
    </source>
</evidence>
<dbReference type="PANTHER" id="PTHR46268">
    <property type="entry name" value="STRESS RESPONSE PROTEIN NHAX"/>
    <property type="match status" value="1"/>
</dbReference>
<accession>A0ABS6WUV4</accession>
<keyword evidence="4" id="KW-1185">Reference proteome</keyword>
<dbReference type="Pfam" id="PF00582">
    <property type="entry name" value="Usp"/>
    <property type="match status" value="1"/>
</dbReference>
<evidence type="ECO:0000256" key="1">
    <source>
        <dbReference type="ARBA" id="ARBA00008791"/>
    </source>
</evidence>
<evidence type="ECO:0000313" key="4">
    <source>
        <dbReference type="Proteomes" id="UP001430804"/>
    </source>
</evidence>
<dbReference type="Proteomes" id="UP001430804">
    <property type="component" value="Unassembled WGS sequence"/>
</dbReference>
<proteinExistence type="inferred from homology"/>